<keyword evidence="3" id="KW-0233">DNA recombination</keyword>
<dbReference type="AlphaFoldDB" id="A0A2R4P367"/>
<dbReference type="InterPro" id="IPR010998">
    <property type="entry name" value="Integrase_recombinase_N"/>
</dbReference>
<keyword evidence="1" id="KW-0229">DNA integration</keyword>
<organism evidence="6 7">
    <name type="scientific">Campylobacter concisus</name>
    <dbReference type="NCBI Taxonomy" id="199"/>
    <lineage>
        <taxon>Bacteria</taxon>
        <taxon>Pseudomonadati</taxon>
        <taxon>Campylobacterota</taxon>
        <taxon>Epsilonproteobacteria</taxon>
        <taxon>Campylobacterales</taxon>
        <taxon>Campylobacteraceae</taxon>
        <taxon>Campylobacter</taxon>
    </lineage>
</organism>
<geneLocation type="plasmid" evidence="7">
    <name>picon</name>
</geneLocation>
<evidence type="ECO:0000259" key="5">
    <source>
        <dbReference type="PROSITE" id="PS51900"/>
    </source>
</evidence>
<reference evidence="6 7" key="1">
    <citation type="journal article" date="2018" name="Emerg. Microbes Infect.">
        <title>Genomic analysis of oral Campylobacter concisus strains identified a potential bacterial molecular marker associated with active Crohn's disease.</title>
        <authorList>
            <person name="Liu F."/>
            <person name="Ma R."/>
            <person name="Tay C.Y.A."/>
            <person name="Octavia S."/>
            <person name="Lan R."/>
            <person name="Chung H.K.L."/>
            <person name="Riordan S.M."/>
            <person name="Grimm M.C."/>
            <person name="Leong R.W."/>
            <person name="Tanaka M.M."/>
            <person name="Connor S."/>
            <person name="Zhang L."/>
        </authorList>
    </citation>
    <scope>NUCLEOTIDE SEQUENCE [LARGE SCALE GENOMIC DNA]</scope>
    <source>
        <strain evidence="6 7">P2CDO4</strain>
        <plasmid evidence="6">pICON</plasmid>
    </source>
</reference>
<dbReference type="PROSITE" id="PS51900">
    <property type="entry name" value="CB"/>
    <property type="match status" value="1"/>
</dbReference>
<dbReference type="EMBL" id="CP021643">
    <property type="protein sequence ID" value="AVX45129.1"/>
    <property type="molecule type" value="Genomic_DNA"/>
</dbReference>
<dbReference type="Gene3D" id="1.10.150.130">
    <property type="match status" value="1"/>
</dbReference>
<proteinExistence type="predicted"/>
<evidence type="ECO:0000256" key="1">
    <source>
        <dbReference type="ARBA" id="ARBA00022908"/>
    </source>
</evidence>
<dbReference type="Proteomes" id="UP000241854">
    <property type="component" value="Plasmid pICON"/>
</dbReference>
<name>A0A2R4P367_9BACT</name>
<gene>
    <name evidence="6" type="ORF">CCS77_2123</name>
</gene>
<dbReference type="Gene3D" id="1.10.443.10">
    <property type="entry name" value="Intergrase catalytic core"/>
    <property type="match status" value="1"/>
</dbReference>
<keyword evidence="6" id="KW-0614">Plasmid</keyword>
<evidence type="ECO:0000256" key="2">
    <source>
        <dbReference type="ARBA" id="ARBA00023125"/>
    </source>
</evidence>
<protein>
    <submittedName>
        <fullName evidence="6">Integrase-recombinase protein XERCD family</fullName>
    </submittedName>
</protein>
<accession>A0A2R4P367</accession>
<dbReference type="RefSeq" id="WP_107917430.1">
    <property type="nucleotide sequence ID" value="NZ_CP021643.1"/>
</dbReference>
<keyword evidence="2 4" id="KW-0238">DNA-binding</keyword>
<dbReference type="InterPro" id="IPR013762">
    <property type="entry name" value="Integrase-like_cat_sf"/>
</dbReference>
<sequence length="296" mass="34832">MKIDEKIFFLNELISYRDEFLAYKQTLTDKENSIKTYKKCLNGFIKFCYESNEIPSFDAIDKKCITGYLEWLDDIYRKKQENKPLEEIKKLSNLTKIAHIATLKFFFRYISPNQSEALRIENVLSEYKFKANNNGKQIDIYMNENERKAILSQAERELIKNPERKNKKEYRNSLLVKLVLKSGLRLNEALPLKFCDFQESGEKEFYAVSIKKKENEYEKICIAKSIVEEDFEILSTFYNPEDYIFSSGKGDKPMAVESGYNILNKAYQKCEIDNIRSRKKKVKEFNNIQGSQGKTA</sequence>
<dbReference type="GO" id="GO:0006310">
    <property type="term" value="P:DNA recombination"/>
    <property type="evidence" value="ECO:0007669"/>
    <property type="project" value="UniProtKB-KW"/>
</dbReference>
<evidence type="ECO:0000256" key="4">
    <source>
        <dbReference type="PROSITE-ProRule" id="PRU01248"/>
    </source>
</evidence>
<evidence type="ECO:0000256" key="3">
    <source>
        <dbReference type="ARBA" id="ARBA00023172"/>
    </source>
</evidence>
<dbReference type="InterPro" id="IPR044068">
    <property type="entry name" value="CB"/>
</dbReference>
<dbReference type="SUPFAM" id="SSF56349">
    <property type="entry name" value="DNA breaking-rejoining enzymes"/>
    <property type="match status" value="1"/>
</dbReference>
<evidence type="ECO:0000313" key="7">
    <source>
        <dbReference type="Proteomes" id="UP000241854"/>
    </source>
</evidence>
<dbReference type="GO" id="GO:0003677">
    <property type="term" value="F:DNA binding"/>
    <property type="evidence" value="ECO:0007669"/>
    <property type="project" value="UniProtKB-UniRule"/>
</dbReference>
<feature type="domain" description="Core-binding (CB)" evidence="5">
    <location>
        <begin position="11"/>
        <end position="111"/>
    </location>
</feature>
<dbReference type="GO" id="GO:0015074">
    <property type="term" value="P:DNA integration"/>
    <property type="evidence" value="ECO:0007669"/>
    <property type="project" value="UniProtKB-KW"/>
</dbReference>
<dbReference type="InterPro" id="IPR011010">
    <property type="entry name" value="DNA_brk_join_enz"/>
</dbReference>
<evidence type="ECO:0000313" key="6">
    <source>
        <dbReference type="EMBL" id="AVX45129.1"/>
    </source>
</evidence>